<dbReference type="InterPro" id="IPR050639">
    <property type="entry name" value="SSR_resolvase"/>
</dbReference>
<dbReference type="SUPFAM" id="SSF53041">
    <property type="entry name" value="Resolvase-like"/>
    <property type="match status" value="1"/>
</dbReference>
<keyword evidence="1" id="KW-0175">Coiled coil</keyword>
<comment type="caution">
    <text evidence="4">The sequence shown here is derived from an EMBL/GenBank/DDBJ whole genome shotgun (WGS) entry which is preliminary data.</text>
</comment>
<dbReference type="Gene3D" id="3.40.50.1390">
    <property type="entry name" value="Resolvase, N-terminal catalytic domain"/>
    <property type="match status" value="1"/>
</dbReference>
<sequence>MAKRVMVIPASLRQFTAEPINTRNKRKTAGYARVSTDSEEQATSYEAQMDYYQEYIKSREDWEFVGMYSDEGITATNTKHRDGFNQMVEDALAGKIDLIITKSVSRFARNTVDSLTTVRKLKEHGVEIYFEKENIWTLDAKGELLITIMSSLAQEESRSISENTTWGQRKRFADGRASVAYKNFLGYEKGFKINEEEAETIRLIYKWFLEGHSSFAIARKLTDRGIPTPMHKKKWHASVVTNILKNEKYKGDALLQKYYTTDFLTKKLKKNEGEIQQYYVEGHHEAIISPAVFDLVQAELLRRNSSSSKHSGVSIFSSKIKCGDCGSWFGSKIWHSNDKYRKVIFQCNNKFKGKCKCTTPHLTEQQIKNIFLSAFNKLMPEKNEILGNMEIIIQTLCDNKSLEEQVRDLENEIAILVEMTQDLIRQNAHIAQNQEEYQKHYEGMIEKYESKKEEYDGLQMKISERNAKAEILRKYASCLAEQKYALIEFDGSLWSGLVDFVTVYNKKDIRVTFKDGTEITV</sequence>
<gene>
    <name evidence="4" type="ORF">I5677_10570</name>
</gene>
<organism evidence="4 5">
    <name type="scientific">Mobilitalea sibirica</name>
    <dbReference type="NCBI Taxonomy" id="1462919"/>
    <lineage>
        <taxon>Bacteria</taxon>
        <taxon>Bacillati</taxon>
        <taxon>Bacillota</taxon>
        <taxon>Clostridia</taxon>
        <taxon>Lachnospirales</taxon>
        <taxon>Lachnospiraceae</taxon>
        <taxon>Mobilitalea</taxon>
    </lineage>
</organism>
<feature type="domain" description="Resolvase/invertase-type recombinase catalytic" evidence="2">
    <location>
        <begin position="27"/>
        <end position="175"/>
    </location>
</feature>
<dbReference type="InterPro" id="IPR036162">
    <property type="entry name" value="Resolvase-like_N_sf"/>
</dbReference>
<dbReference type="PANTHER" id="PTHR30461:SF23">
    <property type="entry name" value="DNA RECOMBINASE-RELATED"/>
    <property type="match status" value="1"/>
</dbReference>
<feature type="coiled-coil region" evidence="1">
    <location>
        <begin position="392"/>
        <end position="461"/>
    </location>
</feature>
<dbReference type="PROSITE" id="PS51737">
    <property type="entry name" value="RECOMBINASE_DNA_BIND"/>
    <property type="match status" value="1"/>
</dbReference>
<keyword evidence="5" id="KW-1185">Reference proteome</keyword>
<reference evidence="4" key="1">
    <citation type="submission" date="2020-12" db="EMBL/GenBank/DDBJ databases">
        <title>M. sibirica DSM 26468T genome.</title>
        <authorList>
            <person name="Thieme N."/>
            <person name="Rettenmaier R."/>
            <person name="Zverlov V."/>
            <person name="Liebl W."/>
        </authorList>
    </citation>
    <scope>NUCLEOTIDE SEQUENCE</scope>
    <source>
        <strain evidence="4">DSM 26468</strain>
    </source>
</reference>
<dbReference type="Pfam" id="PF13408">
    <property type="entry name" value="Zn_ribbon_recom"/>
    <property type="match status" value="1"/>
</dbReference>
<accession>A0A8J7HBP9</accession>
<dbReference type="Pfam" id="PF00239">
    <property type="entry name" value="Resolvase"/>
    <property type="match status" value="1"/>
</dbReference>
<evidence type="ECO:0000313" key="5">
    <source>
        <dbReference type="Proteomes" id="UP000623269"/>
    </source>
</evidence>
<dbReference type="SMART" id="SM00857">
    <property type="entry name" value="Resolvase"/>
    <property type="match status" value="1"/>
</dbReference>
<proteinExistence type="predicted"/>
<dbReference type="InterPro" id="IPR011109">
    <property type="entry name" value="DNA_bind_recombinase_dom"/>
</dbReference>
<dbReference type="Gene3D" id="3.90.1750.20">
    <property type="entry name" value="Putative Large Serine Recombinase, Chain B, Domain 2"/>
    <property type="match status" value="1"/>
</dbReference>
<evidence type="ECO:0000259" key="2">
    <source>
        <dbReference type="PROSITE" id="PS51736"/>
    </source>
</evidence>
<dbReference type="GO" id="GO:0003677">
    <property type="term" value="F:DNA binding"/>
    <property type="evidence" value="ECO:0007669"/>
    <property type="project" value="InterPro"/>
</dbReference>
<feature type="domain" description="Recombinase" evidence="3">
    <location>
        <begin position="180"/>
        <end position="306"/>
    </location>
</feature>
<name>A0A8J7HBP9_9FIRM</name>
<dbReference type="InterPro" id="IPR006119">
    <property type="entry name" value="Resolv_N"/>
</dbReference>
<dbReference type="InterPro" id="IPR025827">
    <property type="entry name" value="Zn_ribbon_recom_dom"/>
</dbReference>
<evidence type="ECO:0000313" key="4">
    <source>
        <dbReference type="EMBL" id="MBH1941336.1"/>
    </source>
</evidence>
<dbReference type="Proteomes" id="UP000623269">
    <property type="component" value="Unassembled WGS sequence"/>
</dbReference>
<dbReference type="InterPro" id="IPR038109">
    <property type="entry name" value="DNA_bind_recomb_sf"/>
</dbReference>
<evidence type="ECO:0000256" key="1">
    <source>
        <dbReference type="SAM" id="Coils"/>
    </source>
</evidence>
<dbReference type="AlphaFoldDB" id="A0A8J7HBP9"/>
<dbReference type="GO" id="GO:0000150">
    <property type="term" value="F:DNA strand exchange activity"/>
    <property type="evidence" value="ECO:0007669"/>
    <property type="project" value="InterPro"/>
</dbReference>
<dbReference type="PROSITE" id="PS51736">
    <property type="entry name" value="RECOMBINASES_3"/>
    <property type="match status" value="1"/>
</dbReference>
<dbReference type="CDD" id="cd00338">
    <property type="entry name" value="Ser_Recombinase"/>
    <property type="match status" value="1"/>
</dbReference>
<dbReference type="PANTHER" id="PTHR30461">
    <property type="entry name" value="DNA-INVERTASE FROM LAMBDOID PROPHAGE"/>
    <property type="match status" value="1"/>
</dbReference>
<dbReference type="RefSeq" id="WP_197661545.1">
    <property type="nucleotide sequence ID" value="NZ_JAEAGR010000010.1"/>
</dbReference>
<dbReference type="Pfam" id="PF07508">
    <property type="entry name" value="Recombinase"/>
    <property type="match status" value="1"/>
</dbReference>
<evidence type="ECO:0000259" key="3">
    <source>
        <dbReference type="PROSITE" id="PS51737"/>
    </source>
</evidence>
<protein>
    <submittedName>
        <fullName evidence="4">Recombinase family protein</fullName>
    </submittedName>
</protein>
<dbReference type="EMBL" id="JAEAGR010000010">
    <property type="protein sequence ID" value="MBH1941336.1"/>
    <property type="molecule type" value="Genomic_DNA"/>
</dbReference>